<evidence type="ECO:0000313" key="4">
    <source>
        <dbReference type="EMBL" id="MQL51358.1"/>
    </source>
</evidence>
<keyword evidence="2" id="KW-0812">Transmembrane</keyword>
<evidence type="ECO:0000256" key="2">
    <source>
        <dbReference type="SAM" id="Phobius"/>
    </source>
</evidence>
<accession>A0A6N7IQ83</accession>
<dbReference type="InterPro" id="IPR016047">
    <property type="entry name" value="M23ase_b-sheet_dom"/>
</dbReference>
<dbReference type="Pfam" id="PF01551">
    <property type="entry name" value="Peptidase_M23"/>
    <property type="match status" value="1"/>
</dbReference>
<dbReference type="CDD" id="cd12797">
    <property type="entry name" value="M23_peptidase"/>
    <property type="match status" value="1"/>
</dbReference>
<dbReference type="AlphaFoldDB" id="A0A6N7IQ83"/>
<feature type="transmembrane region" description="Helical" evidence="2">
    <location>
        <begin position="54"/>
        <end position="71"/>
    </location>
</feature>
<proteinExistence type="predicted"/>
<dbReference type="GO" id="GO:0004222">
    <property type="term" value="F:metalloendopeptidase activity"/>
    <property type="evidence" value="ECO:0007669"/>
    <property type="project" value="TreeGrafter"/>
</dbReference>
<dbReference type="Proteomes" id="UP000441717">
    <property type="component" value="Unassembled WGS sequence"/>
</dbReference>
<comment type="caution">
    <text evidence="4">The sequence shown here is derived from an EMBL/GenBank/DDBJ whole genome shotgun (WGS) entry which is preliminary data.</text>
</comment>
<feature type="domain" description="M23ase beta-sheet core" evidence="3">
    <location>
        <begin position="162"/>
        <end position="257"/>
    </location>
</feature>
<dbReference type="PANTHER" id="PTHR21666">
    <property type="entry name" value="PEPTIDASE-RELATED"/>
    <property type="match status" value="1"/>
</dbReference>
<protein>
    <submittedName>
        <fullName evidence="4">Peptidoglycan DD-metalloendopeptidase family protein</fullName>
    </submittedName>
</protein>
<keyword evidence="2" id="KW-0472">Membrane</keyword>
<evidence type="ECO:0000313" key="5">
    <source>
        <dbReference type="Proteomes" id="UP000441717"/>
    </source>
</evidence>
<dbReference type="InterPro" id="IPR011055">
    <property type="entry name" value="Dup_hybrid_motif"/>
</dbReference>
<reference evidence="4 5" key="1">
    <citation type="submission" date="2019-10" db="EMBL/GenBank/DDBJ databases">
        <title>Comparative genomics of sulfur disproportionating microorganisms.</title>
        <authorList>
            <person name="Ward L.M."/>
            <person name="Bertran E."/>
            <person name="Johnston D."/>
        </authorList>
    </citation>
    <scope>NUCLEOTIDE SEQUENCE [LARGE SCALE GENOMIC DNA]</scope>
    <source>
        <strain evidence="4 5">DSM 14055</strain>
    </source>
</reference>
<dbReference type="Gene3D" id="2.70.70.10">
    <property type="entry name" value="Glucose Permease (Domain IIA)"/>
    <property type="match status" value="1"/>
</dbReference>
<keyword evidence="1" id="KW-0732">Signal</keyword>
<dbReference type="OrthoDB" id="9814460at2"/>
<sequence length="267" mass="29473">MPPVQYISSDRGDEPLLWGKPRKKYPLYQRGGEDWYSRYPEYRIIRSPAGRRSWLWRLMMALAIFTVLVMVREAPYPAGEQVRENLRYILTTEWDFQPAVQKVVRLALQMVNVDHPFPGGDIPPDTRPVVAPPVPVDMQIPLSGKVVRGFGWSVDPLDNLERFHGGIDIAAPAGTPVQAARGGRVVKVAGDPVLGSYVLLDHGEGCYTLYGGLDRIQVTGGQQVASGQVLGRVGNKGDIPGGGLHFEMREKDKLIDPLSRLPGLGGR</sequence>
<organism evidence="4 5">
    <name type="scientific">Desulfofundulus thermobenzoicus</name>
    <dbReference type="NCBI Taxonomy" id="29376"/>
    <lineage>
        <taxon>Bacteria</taxon>
        <taxon>Bacillati</taxon>
        <taxon>Bacillota</taxon>
        <taxon>Clostridia</taxon>
        <taxon>Eubacteriales</taxon>
        <taxon>Peptococcaceae</taxon>
        <taxon>Desulfofundulus</taxon>
    </lineage>
</organism>
<evidence type="ECO:0000256" key="1">
    <source>
        <dbReference type="ARBA" id="ARBA00022729"/>
    </source>
</evidence>
<keyword evidence="2" id="KW-1133">Transmembrane helix</keyword>
<name>A0A6N7IQ83_9FIRM</name>
<dbReference type="EMBL" id="WHYR01000006">
    <property type="protein sequence ID" value="MQL51358.1"/>
    <property type="molecule type" value="Genomic_DNA"/>
</dbReference>
<dbReference type="PANTHER" id="PTHR21666:SF289">
    <property type="entry name" value="L-ALA--D-GLU ENDOPEPTIDASE"/>
    <property type="match status" value="1"/>
</dbReference>
<dbReference type="InterPro" id="IPR050570">
    <property type="entry name" value="Cell_wall_metabolism_enzyme"/>
</dbReference>
<keyword evidence="5" id="KW-1185">Reference proteome</keyword>
<dbReference type="SUPFAM" id="SSF51261">
    <property type="entry name" value="Duplicated hybrid motif"/>
    <property type="match status" value="1"/>
</dbReference>
<evidence type="ECO:0000259" key="3">
    <source>
        <dbReference type="Pfam" id="PF01551"/>
    </source>
</evidence>
<gene>
    <name evidence="4" type="ORF">GFC01_03580</name>
</gene>